<dbReference type="InterPro" id="IPR050703">
    <property type="entry name" value="Flavin_MAO"/>
</dbReference>
<dbReference type="Gene3D" id="3.50.50.60">
    <property type="entry name" value="FAD/NAD(P)-binding domain"/>
    <property type="match status" value="2"/>
</dbReference>
<evidence type="ECO:0000313" key="3">
    <source>
        <dbReference type="EMBL" id="MEX1661818.1"/>
    </source>
</evidence>
<dbReference type="SUPFAM" id="SSF51905">
    <property type="entry name" value="FAD/NAD(P)-binding domain"/>
    <property type="match status" value="1"/>
</dbReference>
<protein>
    <submittedName>
        <fullName evidence="3">Flavin monoamine oxidase family protein</fullName>
    </submittedName>
</protein>
<comment type="caution">
    <text evidence="3">The sequence shown here is derived from an EMBL/GenBank/DDBJ whole genome shotgun (WGS) entry which is preliminary data.</text>
</comment>
<dbReference type="RefSeq" id="WP_368391754.1">
    <property type="nucleotide sequence ID" value="NZ_JBFRYC010000004.1"/>
</dbReference>
<sequence>MQTQVAIVGGGLTGLALAHQLQGAGVAFELFEARARFGGRIKAFESAQGRVDIGPSWFWPGQPRIAALIDALGLAKFAQYDQGALCFEDASGPVQRGMGYASMSGSWRLQGSLVALIDALVACLPQDRVHTGAEVTRIARSGAGGKITLADGQSCSAGQVVLAVPPRIAQALPFAPALTPAQLSALDAIPTWMAGHAKFVAVYDNAFWRADGLSGDAMSRRGPLMEIHDASGDSGQPAALFGFFGLDARARQAQDTTLAQAALHQFARFFGPRALSPQAHYLQDWAREPLTARPRDLDPLRAHPDYGLPAVLAGVWDGRLQFASSETAPEIGGYMEGALAAAERVAAQVQRTYSPGPK</sequence>
<dbReference type="PANTHER" id="PTHR43563:SF1">
    <property type="entry name" value="AMINE OXIDASE [FLAVIN-CONTAINING] B"/>
    <property type="match status" value="1"/>
</dbReference>
<keyword evidence="4" id="KW-1185">Reference proteome</keyword>
<evidence type="ECO:0000259" key="2">
    <source>
        <dbReference type="Pfam" id="PF01593"/>
    </source>
</evidence>
<dbReference type="Pfam" id="PF01593">
    <property type="entry name" value="Amino_oxidase"/>
    <property type="match status" value="1"/>
</dbReference>
<reference evidence="3 4" key="1">
    <citation type="journal article" date="2011" name="Int. J. Syst. Evol. Microbiol.">
        <title>Zhongshania antarctica gen. nov., sp. nov. and Zhongshania guokunii sp. nov., gammaproteobacteria respectively isolated from coastal attached (fast) ice and surface seawater of the Antarctic.</title>
        <authorList>
            <person name="Li H.J."/>
            <person name="Zhang X.Y."/>
            <person name="Chen C.X."/>
            <person name="Zhang Y.J."/>
            <person name="Gao Z.M."/>
            <person name="Yu Y."/>
            <person name="Chen X.L."/>
            <person name="Chen B."/>
            <person name="Zhang Y.Z."/>
        </authorList>
    </citation>
    <scope>NUCLEOTIDE SEQUENCE [LARGE SCALE GENOMIC DNA]</scope>
    <source>
        <strain evidence="3 4">15-R06ZXC-3</strain>
    </source>
</reference>
<evidence type="ECO:0000256" key="1">
    <source>
        <dbReference type="ARBA" id="ARBA00005995"/>
    </source>
</evidence>
<comment type="similarity">
    <text evidence="1">Belongs to the flavin monoamine oxidase family.</text>
</comment>
<feature type="domain" description="Amine oxidase" evidence="2">
    <location>
        <begin position="104"/>
        <end position="349"/>
    </location>
</feature>
<accession>A0ABV3TJR5</accession>
<proteinExistence type="inferred from homology"/>
<dbReference type="Proteomes" id="UP001557465">
    <property type="component" value="Unassembled WGS sequence"/>
</dbReference>
<name>A0ABV3TJR5_9RHOB</name>
<dbReference type="InterPro" id="IPR002937">
    <property type="entry name" value="Amino_oxidase"/>
</dbReference>
<organism evidence="3 4">
    <name type="scientific">Thioclava arctica</name>
    <dbReference type="NCBI Taxonomy" id="3238301"/>
    <lineage>
        <taxon>Bacteria</taxon>
        <taxon>Pseudomonadati</taxon>
        <taxon>Pseudomonadota</taxon>
        <taxon>Alphaproteobacteria</taxon>
        <taxon>Rhodobacterales</taxon>
        <taxon>Paracoccaceae</taxon>
        <taxon>Thioclava</taxon>
    </lineage>
</organism>
<gene>
    <name evidence="3" type="ORF">AB4874_09155</name>
</gene>
<evidence type="ECO:0000313" key="4">
    <source>
        <dbReference type="Proteomes" id="UP001557465"/>
    </source>
</evidence>
<dbReference type="Pfam" id="PF13450">
    <property type="entry name" value="NAD_binding_8"/>
    <property type="match status" value="1"/>
</dbReference>
<dbReference type="SUPFAM" id="SSF54373">
    <property type="entry name" value="FAD-linked reductases, C-terminal domain"/>
    <property type="match status" value="1"/>
</dbReference>
<dbReference type="InterPro" id="IPR036188">
    <property type="entry name" value="FAD/NAD-bd_sf"/>
</dbReference>
<dbReference type="EMBL" id="JBFRYC010000004">
    <property type="protein sequence ID" value="MEX1661818.1"/>
    <property type="molecule type" value="Genomic_DNA"/>
</dbReference>
<dbReference type="PANTHER" id="PTHR43563">
    <property type="entry name" value="AMINE OXIDASE"/>
    <property type="match status" value="1"/>
</dbReference>